<keyword evidence="3" id="KW-1185">Reference proteome</keyword>
<accession>A0A0B8ZQ91</accession>
<sequence length="43" mass="4489">MIRKFVFATMMGGLLLGATACNTVRGAGDDLKSAANETEEAIN</sequence>
<gene>
    <name evidence="2" type="ORF">NJ75_01036</name>
</gene>
<dbReference type="RefSeq" id="WP_255355086.1">
    <property type="nucleotide sequence ID" value="NZ_JRVC01000004.1"/>
</dbReference>
<dbReference type="Proteomes" id="UP000031338">
    <property type="component" value="Unassembled WGS sequence"/>
</dbReference>
<feature type="chain" id="PRO_5002126929" description="Entericidin EcnAB" evidence="1">
    <location>
        <begin position="21"/>
        <end position="43"/>
    </location>
</feature>
<dbReference type="AlphaFoldDB" id="A0A0B8ZQ91"/>
<dbReference type="PROSITE" id="PS51257">
    <property type="entry name" value="PROKAR_LIPOPROTEIN"/>
    <property type="match status" value="1"/>
</dbReference>
<feature type="signal peptide" evidence="1">
    <location>
        <begin position="1"/>
        <end position="20"/>
    </location>
</feature>
<keyword evidence="1" id="KW-0732">Signal</keyword>
<evidence type="ECO:0000313" key="3">
    <source>
        <dbReference type="Proteomes" id="UP000031338"/>
    </source>
</evidence>
<dbReference type="STRING" id="48936.NJ75_01036"/>
<evidence type="ECO:0008006" key="4">
    <source>
        <dbReference type="Google" id="ProtNLM"/>
    </source>
</evidence>
<evidence type="ECO:0000313" key="2">
    <source>
        <dbReference type="EMBL" id="KHS48369.1"/>
    </source>
</evidence>
<proteinExistence type="predicted"/>
<protein>
    <recommendedName>
        <fullName evidence="4">Entericidin EcnAB</fullName>
    </recommendedName>
</protein>
<dbReference type="PATRIC" id="fig|48936.3.peg.1049"/>
<dbReference type="EMBL" id="JRVC01000004">
    <property type="protein sequence ID" value="KHS48369.1"/>
    <property type="molecule type" value="Genomic_DNA"/>
</dbReference>
<reference evidence="2 3" key="1">
    <citation type="submission" date="2014-10" db="EMBL/GenBank/DDBJ databases">
        <title>Draft genome sequence of Novosphingobium subterraneum DSM 12447.</title>
        <authorList>
            <person name="Gan H.M."/>
            <person name="Gan H.Y."/>
            <person name="Savka M.A."/>
        </authorList>
    </citation>
    <scope>NUCLEOTIDE SEQUENCE [LARGE SCALE GENOMIC DNA]</scope>
    <source>
        <strain evidence="2 3">DSM 12447</strain>
    </source>
</reference>
<evidence type="ECO:0000256" key="1">
    <source>
        <dbReference type="SAM" id="SignalP"/>
    </source>
</evidence>
<name>A0A0B8ZQ91_9SPHN</name>
<comment type="caution">
    <text evidence="2">The sequence shown here is derived from an EMBL/GenBank/DDBJ whole genome shotgun (WGS) entry which is preliminary data.</text>
</comment>
<organism evidence="2 3">
    <name type="scientific">Novosphingobium subterraneum</name>
    <dbReference type="NCBI Taxonomy" id="48936"/>
    <lineage>
        <taxon>Bacteria</taxon>
        <taxon>Pseudomonadati</taxon>
        <taxon>Pseudomonadota</taxon>
        <taxon>Alphaproteobacteria</taxon>
        <taxon>Sphingomonadales</taxon>
        <taxon>Sphingomonadaceae</taxon>
        <taxon>Novosphingobium</taxon>
    </lineage>
</organism>